<dbReference type="AlphaFoldDB" id="R2QAW6"/>
<evidence type="ECO:0000313" key="3">
    <source>
        <dbReference type="EMBL" id="EOH93557.1"/>
    </source>
</evidence>
<dbReference type="SUPFAM" id="SSF160935">
    <property type="entry name" value="VPA0735-like"/>
    <property type="match status" value="1"/>
</dbReference>
<evidence type="ECO:0000259" key="1">
    <source>
        <dbReference type="Pfam" id="PF06742"/>
    </source>
</evidence>
<dbReference type="InterPro" id="IPR010679">
    <property type="entry name" value="DUF1254"/>
</dbReference>
<dbReference type="InterPro" id="IPR037049">
    <property type="entry name" value="DUF1214_C_sf"/>
</dbReference>
<feature type="domain" description="DUF1254" evidence="2">
    <location>
        <begin position="42"/>
        <end position="170"/>
    </location>
</feature>
<dbReference type="Gene3D" id="2.60.120.600">
    <property type="entry name" value="Domain of unknown function DUF1214, C-terminal domain"/>
    <property type="match status" value="1"/>
</dbReference>
<name>R2QAW6_9ENTE</name>
<proteinExistence type="predicted"/>
<dbReference type="PANTHER" id="PTHR36509">
    <property type="entry name" value="BLL3101 PROTEIN"/>
    <property type="match status" value="1"/>
</dbReference>
<reference evidence="3 4" key="1">
    <citation type="submission" date="2013-02" db="EMBL/GenBank/DDBJ databases">
        <title>The Genome Sequence of Enterococcus pallens BAA-351.</title>
        <authorList>
            <consortium name="The Broad Institute Genome Sequencing Platform"/>
            <consortium name="The Broad Institute Genome Sequencing Center for Infectious Disease"/>
            <person name="Earl A.M."/>
            <person name="Gilmore M.S."/>
            <person name="Lebreton F."/>
            <person name="Walker B."/>
            <person name="Young S.K."/>
            <person name="Zeng Q."/>
            <person name="Gargeya S."/>
            <person name="Fitzgerald M."/>
            <person name="Haas B."/>
            <person name="Abouelleil A."/>
            <person name="Alvarado L."/>
            <person name="Arachchi H.M."/>
            <person name="Berlin A.M."/>
            <person name="Chapman S.B."/>
            <person name="Dewar J."/>
            <person name="Goldberg J."/>
            <person name="Griggs A."/>
            <person name="Gujja S."/>
            <person name="Hansen M."/>
            <person name="Howarth C."/>
            <person name="Imamovic A."/>
            <person name="Larimer J."/>
            <person name="McCowan C."/>
            <person name="Murphy C."/>
            <person name="Neiman D."/>
            <person name="Pearson M."/>
            <person name="Priest M."/>
            <person name="Roberts A."/>
            <person name="Saif S."/>
            <person name="Shea T."/>
            <person name="Sisk P."/>
            <person name="Sykes S."/>
            <person name="Wortman J."/>
            <person name="Nusbaum C."/>
            <person name="Birren B."/>
        </authorList>
    </citation>
    <scope>NUCLEOTIDE SEQUENCE [LARGE SCALE GENOMIC DNA]</scope>
    <source>
        <strain evidence="3 4">ATCC BAA-351</strain>
    </source>
</reference>
<dbReference type="Pfam" id="PF06863">
    <property type="entry name" value="DUF1254"/>
    <property type="match status" value="1"/>
</dbReference>
<keyword evidence="4" id="KW-1185">Reference proteome</keyword>
<dbReference type="HOGENOM" id="CLU_027269_1_1_9"/>
<accession>R2QAW6</accession>
<evidence type="ECO:0000313" key="4">
    <source>
        <dbReference type="Proteomes" id="UP000013782"/>
    </source>
</evidence>
<evidence type="ECO:0008006" key="5">
    <source>
        <dbReference type="Google" id="ProtNLM"/>
    </source>
</evidence>
<dbReference type="InterPro" id="IPR010621">
    <property type="entry name" value="DUF1214"/>
</dbReference>
<protein>
    <recommendedName>
        <fullName evidence="5">DUF1254 domain-containing protein</fullName>
    </recommendedName>
</protein>
<feature type="domain" description="DUF1214" evidence="1">
    <location>
        <begin position="321"/>
        <end position="428"/>
    </location>
</feature>
<gene>
    <name evidence="3" type="ORF">UAU_02253</name>
</gene>
<dbReference type="Gene3D" id="2.60.40.1610">
    <property type="entry name" value="Domain of unknown function DUF1254"/>
    <property type="match status" value="1"/>
</dbReference>
<dbReference type="PATRIC" id="fig|1158607.3.peg.2225"/>
<dbReference type="EMBL" id="AJAQ01000016">
    <property type="protein sequence ID" value="EOH93557.1"/>
    <property type="molecule type" value="Genomic_DNA"/>
</dbReference>
<dbReference type="eggNOG" id="COG5361">
    <property type="taxonomic scope" value="Bacteria"/>
</dbReference>
<dbReference type="PANTHER" id="PTHR36509:SF2">
    <property type="entry name" value="BLL3101 PROTEIN"/>
    <property type="match status" value="1"/>
</dbReference>
<sequence>MTEERIKQAEKAFVLGFPLIFNLDQMKRFTDKGIGDLPAAPFNVFSHAVNKATPEGRFVSVNNDTLYSICQVDLSSGPMILEVPEVRERYYVLQLVDAWTENFSYIGKRSVAGRGGKYLLVPPDHQATIPDTTAEIIHCPTKLISIVGRWACEPEEIETVRKLQKKLKVTSLTNDSDQFCWQNFNDDHPMVFWEKFWHYLKEFPLSPTFESYHATLESLGLFNEKNPFIDIEEEDEKLFLTAEKRGRNLISDQLQHGKAVVENGWQINYHAFDYNTEFFELGTVNSPEWILPHKTNSELDQLILTRATAAMGGLWGNHGYEAVYLPIYVDSNGDRLVGEKEYQLTFEHTPPTNAFWSLTMYTFPEYYLVANELDRYSIGDRTKGLVYQGDQLTIYLSTEKPNSAEQQKNWLPAPKGYYRPLLRIYLPKDAFFDENYVLPKIEPIN</sequence>
<dbReference type="OrthoDB" id="40820at2"/>
<dbReference type="Proteomes" id="UP000013782">
    <property type="component" value="Unassembled WGS sequence"/>
</dbReference>
<evidence type="ECO:0000259" key="2">
    <source>
        <dbReference type="Pfam" id="PF06863"/>
    </source>
</evidence>
<dbReference type="Pfam" id="PF06742">
    <property type="entry name" value="DUF1214"/>
    <property type="match status" value="1"/>
</dbReference>
<dbReference type="RefSeq" id="WP_010757244.1">
    <property type="nucleotide sequence ID" value="NZ_ASWD01000001.1"/>
</dbReference>
<dbReference type="STRING" id="160454.RV10_GL003805"/>
<dbReference type="InterPro" id="IPR037050">
    <property type="entry name" value="DUF1254_sf"/>
</dbReference>
<organism evidence="3 4">
    <name type="scientific">Enterococcus pallens ATCC BAA-351</name>
    <dbReference type="NCBI Taxonomy" id="1158607"/>
    <lineage>
        <taxon>Bacteria</taxon>
        <taxon>Bacillati</taxon>
        <taxon>Bacillota</taxon>
        <taxon>Bacilli</taxon>
        <taxon>Lactobacillales</taxon>
        <taxon>Enterococcaceae</taxon>
        <taxon>Enterococcus</taxon>
    </lineage>
</organism>
<comment type="caution">
    <text evidence="3">The sequence shown here is derived from an EMBL/GenBank/DDBJ whole genome shotgun (WGS) entry which is preliminary data.</text>
</comment>